<evidence type="ECO:0000256" key="1">
    <source>
        <dbReference type="ARBA" id="ARBA00022490"/>
    </source>
</evidence>
<evidence type="ECO:0000256" key="3">
    <source>
        <dbReference type="ARBA" id="ARBA00022917"/>
    </source>
</evidence>
<keyword evidence="3" id="KW-0648">Protein biosynthesis</keyword>
<reference evidence="5" key="1">
    <citation type="submission" date="2015-07" db="EMBL/GenBank/DDBJ databases">
        <title>Transcriptome Assembly of Anthurium amnicola.</title>
        <authorList>
            <person name="Suzuki J."/>
        </authorList>
    </citation>
    <scope>NUCLEOTIDE SEQUENCE</scope>
</reference>
<keyword evidence="1" id="KW-0963">Cytoplasm</keyword>
<dbReference type="EMBL" id="GDJX01002294">
    <property type="protein sequence ID" value="JAT65642.1"/>
    <property type="molecule type" value="Transcribed_RNA"/>
</dbReference>
<gene>
    <name evidence="5" type="primary">AO090038000435</name>
    <name evidence="5" type="ORF">g.7673</name>
</gene>
<dbReference type="GO" id="GO:0008237">
    <property type="term" value="F:metallopeptidase activity"/>
    <property type="evidence" value="ECO:0007669"/>
    <property type="project" value="InterPro"/>
</dbReference>
<evidence type="ECO:0000259" key="4">
    <source>
        <dbReference type="PROSITE" id="PS50249"/>
    </source>
</evidence>
<dbReference type="CDD" id="cd08065">
    <property type="entry name" value="MPN_eIF3h"/>
    <property type="match status" value="1"/>
</dbReference>
<feature type="non-terminal residue" evidence="5">
    <location>
        <position position="1"/>
    </location>
</feature>
<dbReference type="InterPro" id="IPR050242">
    <property type="entry name" value="JAMM_MPN+_peptidase_M67A"/>
</dbReference>
<organism evidence="5">
    <name type="scientific">Anthurium amnicola</name>
    <dbReference type="NCBI Taxonomy" id="1678845"/>
    <lineage>
        <taxon>Eukaryota</taxon>
        <taxon>Viridiplantae</taxon>
        <taxon>Streptophyta</taxon>
        <taxon>Embryophyta</taxon>
        <taxon>Tracheophyta</taxon>
        <taxon>Spermatophyta</taxon>
        <taxon>Magnoliopsida</taxon>
        <taxon>Liliopsida</taxon>
        <taxon>Araceae</taxon>
        <taxon>Pothoideae</taxon>
        <taxon>Potheae</taxon>
        <taxon>Anthurium</taxon>
    </lineage>
</organism>
<dbReference type="Gene3D" id="3.40.140.10">
    <property type="entry name" value="Cytidine Deaminase, domain 2"/>
    <property type="match status" value="1"/>
</dbReference>
<dbReference type="InterPro" id="IPR027524">
    <property type="entry name" value="eIF3h"/>
</dbReference>
<dbReference type="PANTHER" id="PTHR10410">
    <property type="entry name" value="EUKARYOTIC TRANSLATION INITIATION FACTOR 3 -RELATED"/>
    <property type="match status" value="1"/>
</dbReference>
<evidence type="ECO:0000313" key="5">
    <source>
        <dbReference type="EMBL" id="JAT65642.1"/>
    </source>
</evidence>
<dbReference type="Pfam" id="PF19445">
    <property type="entry name" value="eIF3h_C"/>
    <property type="match status" value="1"/>
</dbReference>
<dbReference type="HAMAP" id="MF_03007">
    <property type="entry name" value="eIF3h"/>
    <property type="match status" value="1"/>
</dbReference>
<dbReference type="InterPro" id="IPR037518">
    <property type="entry name" value="MPN"/>
</dbReference>
<evidence type="ECO:0000256" key="2">
    <source>
        <dbReference type="ARBA" id="ARBA00022540"/>
    </source>
</evidence>
<dbReference type="InterPro" id="IPR000555">
    <property type="entry name" value="JAMM/MPN+_dom"/>
</dbReference>
<dbReference type="PROSITE" id="PS50249">
    <property type="entry name" value="MPN"/>
    <property type="match status" value="1"/>
</dbReference>
<dbReference type="SMART" id="SM00232">
    <property type="entry name" value="JAB_MPN"/>
    <property type="match status" value="1"/>
</dbReference>
<name>A0A1D1ZFA0_9ARAE</name>
<dbReference type="GO" id="GO:0003743">
    <property type="term" value="F:translation initiation factor activity"/>
    <property type="evidence" value="ECO:0007669"/>
    <property type="project" value="UniProtKB-KW"/>
</dbReference>
<dbReference type="Pfam" id="PF01398">
    <property type="entry name" value="JAB"/>
    <property type="match status" value="1"/>
</dbReference>
<dbReference type="AlphaFoldDB" id="A0A1D1ZFA0"/>
<sequence>FNSIMNSSGTPVITKEALSNVNVTAALDVEGNVPLESVQIDGLVVLKIIKHCREFFPSPVTGQLLGLDVNGVLEVTNCFPFPGSKAEDENELVDGARYQVDMMRCLREVNVDNNTVGWYQSTYLGSFVTHKLIETQYNYQQTFNNKSVVIVHDVSRSTHGNLSLRAFRFSQAFMEAQKEGKFTTESLIKNKLTFSNIFEELPITIKNSHLVTALLHSLDDYEHIIPKTTLDKETVVSPLSPNFDTLELSLDPYIEKNLEFLLEAVEEHTQEQNTYAFWQRSVVREQAKLQTAIQKRKQENASRLASGQEPLPEDDILKTFKLPTEPSRLDSLLITSQINNYCKQLNQYSGPTLGKLFMAGELQK</sequence>
<dbReference type="InterPro" id="IPR045810">
    <property type="entry name" value="eIF3h_C"/>
</dbReference>
<dbReference type="GO" id="GO:0005852">
    <property type="term" value="C:eukaryotic translation initiation factor 3 complex"/>
    <property type="evidence" value="ECO:0007669"/>
    <property type="project" value="InterPro"/>
</dbReference>
<accession>A0A1D1ZFA0</accession>
<dbReference type="FunFam" id="3.40.140.10:FF:000052">
    <property type="entry name" value="Eukaryotic translation initiation factor 3 subunit H"/>
    <property type="match status" value="1"/>
</dbReference>
<protein>
    <submittedName>
        <fullName evidence="5">Eukaryotic translation initiation factor 3 subunit H</fullName>
    </submittedName>
</protein>
<keyword evidence="2 5" id="KW-0396">Initiation factor</keyword>
<proteinExistence type="inferred from homology"/>
<feature type="domain" description="MPN" evidence="4">
    <location>
        <begin position="38"/>
        <end position="173"/>
    </location>
</feature>